<dbReference type="Pfam" id="PF05147">
    <property type="entry name" value="LANC_like"/>
    <property type="match status" value="1"/>
</dbReference>
<evidence type="ECO:0000259" key="2">
    <source>
        <dbReference type="Pfam" id="PF13575"/>
    </source>
</evidence>
<keyword evidence="1" id="KW-0479">Metal-binding</keyword>
<evidence type="ECO:0000256" key="1">
    <source>
        <dbReference type="PIRSR" id="PIRSR607822-1"/>
    </source>
</evidence>
<feature type="binding site" evidence="1">
    <location>
        <position position="469"/>
    </location>
    <ligand>
        <name>Zn(2+)</name>
        <dbReference type="ChEBI" id="CHEBI:29105"/>
    </ligand>
</feature>
<dbReference type="PANTHER" id="PTHR12736:SF7">
    <property type="entry name" value="LANC-LIKE PROTEIN 3"/>
    <property type="match status" value="1"/>
</dbReference>
<proteinExistence type="predicted"/>
<dbReference type="Proteomes" id="UP000029453">
    <property type="component" value="Unassembled WGS sequence"/>
</dbReference>
<sequence length="610" mass="68890">MLEGADFHNENIIACGEHPMLIDLETLFHNQAKQDMPDSADIEAQLLIRNSPLGTSMLPYLLYPDEKGFGIELSGLNGKEQMIPYDVLKVVDMNTDNMRYIRARQATADSRNLPSWNGIMIEAGDYVTDIVEGYRDINHFFVNHRDEMLSADGPLTMFSGVPVRILLRSSQSYMNFLLELVHPDYGRDALDFERLLDRMWYSWLDDRLIASEIEDLRAGDIPYFFSFPDSQHLWDSRGQRIENVFAVTAMDNIKQKLLSLTEGQIERYSSWINRITQEQRFEQYALAAVESTLAKFPMTIKFPSAFYGQASVLYVLAQLENLVGEREAWKRHRLHLLDNLSESVEQDTFFDLLGGAAGVIHVLLNEAKFRGTEREIEIASMYGNHLLKNVQECNKGSYWKSTALPEVYIGLGHGSMGIAWSLFRLAAVTGNAAYQTAAENALQYVRSHDSDEYGNWVDSYVGGTVANWCHGASGIGVGLAMCLPYLRASQAKQVTQEIERAVMATLRYGFGKSHCLCHGDLGNVELLLLAGKELNRPEWIEMARRYGTQAIDYYQSKGKYLTGIPQCSNIQGLWLGLSGIGYQLLRLASDEFCPSILSLQKPHVQMRAFG</sequence>
<dbReference type="Gene3D" id="1.50.10.10">
    <property type="match status" value="1"/>
</dbReference>
<evidence type="ECO:0000313" key="3">
    <source>
        <dbReference type="EMBL" id="GAC42359.1"/>
    </source>
</evidence>
<dbReference type="InterPro" id="IPR025410">
    <property type="entry name" value="Lant_dehyd"/>
</dbReference>
<dbReference type="GO" id="GO:0005975">
    <property type="term" value="P:carbohydrate metabolic process"/>
    <property type="evidence" value="ECO:0007669"/>
    <property type="project" value="InterPro"/>
</dbReference>
<feature type="binding site" evidence="1">
    <location>
        <position position="517"/>
    </location>
    <ligand>
        <name>Zn(2+)</name>
        <dbReference type="ChEBI" id="CHEBI:29105"/>
    </ligand>
</feature>
<feature type="binding site" evidence="1">
    <location>
        <position position="518"/>
    </location>
    <ligand>
        <name>Zn(2+)</name>
        <dbReference type="ChEBI" id="CHEBI:29105"/>
    </ligand>
</feature>
<dbReference type="SMART" id="SM01260">
    <property type="entry name" value="LANC_like"/>
    <property type="match status" value="1"/>
</dbReference>
<dbReference type="CDD" id="cd04792">
    <property type="entry name" value="LanM-like"/>
    <property type="match status" value="1"/>
</dbReference>
<dbReference type="InterPro" id="IPR017146">
    <property type="entry name" value="Lanti_2_LanM"/>
</dbReference>
<evidence type="ECO:0000313" key="4">
    <source>
        <dbReference type="Proteomes" id="UP000029453"/>
    </source>
</evidence>
<feature type="domain" description="Lantibiotic biosynthesis protein dehydration" evidence="2">
    <location>
        <begin position="1"/>
        <end position="225"/>
    </location>
</feature>
<keyword evidence="1" id="KW-0862">Zinc</keyword>
<reference evidence="3 4" key="1">
    <citation type="submission" date="2012-10" db="EMBL/GenBank/DDBJ databases">
        <title>Draft Genome Sequence of Paenibacillus popilliae ATCC 14706T.</title>
        <authorList>
            <person name="Iiyama K."/>
            <person name="Mori K."/>
            <person name="Mon H."/>
            <person name="Chieda Y."/>
            <person name="Lee J.M."/>
            <person name="Kusakabe T."/>
            <person name="Tashiro K."/>
            <person name="Asano S."/>
            <person name="Yasunaga-Aoki C."/>
            <person name="Shimizu S."/>
        </authorList>
    </citation>
    <scope>NUCLEOTIDE SEQUENCE [LARGE SCALE GENOMIC DNA]</scope>
    <source>
        <strain evidence="3 4">ATCC 14706</strain>
    </source>
</reference>
<dbReference type="InterPro" id="IPR012341">
    <property type="entry name" value="6hp_glycosidase-like_sf"/>
</dbReference>
<dbReference type="GO" id="GO:0005886">
    <property type="term" value="C:plasma membrane"/>
    <property type="evidence" value="ECO:0007669"/>
    <property type="project" value="TreeGrafter"/>
</dbReference>
<dbReference type="GO" id="GO:0031179">
    <property type="term" value="P:peptide modification"/>
    <property type="evidence" value="ECO:0007669"/>
    <property type="project" value="InterPro"/>
</dbReference>
<dbReference type="SUPFAM" id="SSF158745">
    <property type="entry name" value="LanC-like"/>
    <property type="match status" value="1"/>
</dbReference>
<comment type="caution">
    <text evidence="3">The sequence shown here is derived from an EMBL/GenBank/DDBJ whole genome shotgun (WGS) entry which is preliminary data.</text>
</comment>
<dbReference type="GO" id="GO:0046872">
    <property type="term" value="F:metal ion binding"/>
    <property type="evidence" value="ECO:0007669"/>
    <property type="project" value="UniProtKB-KW"/>
</dbReference>
<name>M9M0L9_PAEPP</name>
<dbReference type="InterPro" id="IPR007822">
    <property type="entry name" value="LANC-like"/>
</dbReference>
<keyword evidence="4" id="KW-1185">Reference proteome</keyword>
<protein>
    <submittedName>
        <fullName evidence="3">Lantibiotic modifying enzyme</fullName>
    </submittedName>
</protein>
<gene>
    <name evidence="3" type="ORF">PPOP_1716</name>
</gene>
<dbReference type="PIRSF" id="PIRSF037228">
    <property type="entry name" value="Lant_mod_RumM"/>
    <property type="match status" value="1"/>
</dbReference>
<dbReference type="Pfam" id="PF13575">
    <property type="entry name" value="DUF4135"/>
    <property type="match status" value="1"/>
</dbReference>
<dbReference type="AlphaFoldDB" id="M9M0L9"/>
<dbReference type="PANTHER" id="PTHR12736">
    <property type="entry name" value="LANC-LIKE PROTEIN"/>
    <property type="match status" value="1"/>
</dbReference>
<dbReference type="PRINTS" id="PR01950">
    <property type="entry name" value="LANCSUPER"/>
</dbReference>
<dbReference type="EMBL" id="BALG01000093">
    <property type="protein sequence ID" value="GAC42359.1"/>
    <property type="molecule type" value="Genomic_DNA"/>
</dbReference>
<organism evidence="3 4">
    <name type="scientific">Paenibacillus popilliae ATCC 14706</name>
    <dbReference type="NCBI Taxonomy" id="1212764"/>
    <lineage>
        <taxon>Bacteria</taxon>
        <taxon>Bacillati</taxon>
        <taxon>Bacillota</taxon>
        <taxon>Bacilli</taxon>
        <taxon>Bacillales</taxon>
        <taxon>Paenibacillaceae</taxon>
        <taxon>Paenibacillus</taxon>
    </lineage>
</organism>
<accession>M9M0L9</accession>